<comment type="caution">
    <text evidence="1">The sequence shown here is derived from an EMBL/GenBank/DDBJ whole genome shotgun (WGS) entry which is preliminary data.</text>
</comment>
<accession>X1CK08</accession>
<name>X1CK08_9ZZZZ</name>
<reference evidence="1" key="1">
    <citation type="journal article" date="2014" name="Front. Microbiol.">
        <title>High frequency of phylogenetically diverse reductive dehalogenase-homologous genes in deep subseafloor sedimentary metagenomes.</title>
        <authorList>
            <person name="Kawai M."/>
            <person name="Futagami T."/>
            <person name="Toyoda A."/>
            <person name="Takaki Y."/>
            <person name="Nishi S."/>
            <person name="Hori S."/>
            <person name="Arai W."/>
            <person name="Tsubouchi T."/>
            <person name="Morono Y."/>
            <person name="Uchiyama I."/>
            <person name="Ito T."/>
            <person name="Fujiyama A."/>
            <person name="Inagaki F."/>
            <person name="Takami H."/>
        </authorList>
    </citation>
    <scope>NUCLEOTIDE SEQUENCE</scope>
    <source>
        <strain evidence="1">Expedition CK06-06</strain>
    </source>
</reference>
<gene>
    <name evidence="1" type="ORF">S01H4_48688</name>
</gene>
<feature type="non-terminal residue" evidence="1">
    <location>
        <position position="1"/>
    </location>
</feature>
<evidence type="ECO:0000313" key="1">
    <source>
        <dbReference type="EMBL" id="GAG93372.1"/>
    </source>
</evidence>
<proteinExistence type="predicted"/>
<protein>
    <submittedName>
        <fullName evidence="1">Uncharacterized protein</fullName>
    </submittedName>
</protein>
<dbReference type="AlphaFoldDB" id="X1CK08"/>
<dbReference type="EMBL" id="BART01027464">
    <property type="protein sequence ID" value="GAG93372.1"/>
    <property type="molecule type" value="Genomic_DNA"/>
</dbReference>
<sequence length="100" mass="11113">TNLDGVTSEDTGDTVDCRWYNRITVQIICKTTGAGAVTVTIQGSVDGTDDNWHDLDEKTYTATDGKDLYHYGYNSYYPYIRTKTSTHSLSTVTTFVAARN</sequence>
<organism evidence="1">
    <name type="scientific">marine sediment metagenome</name>
    <dbReference type="NCBI Taxonomy" id="412755"/>
    <lineage>
        <taxon>unclassified sequences</taxon>
        <taxon>metagenomes</taxon>
        <taxon>ecological metagenomes</taxon>
    </lineage>
</organism>